<protein>
    <recommendedName>
        <fullName evidence="4">Secreted protein</fullName>
    </recommendedName>
</protein>
<gene>
    <name evidence="2" type="ORF">L1857_03920</name>
</gene>
<dbReference type="EMBL" id="CP091196">
    <property type="protein sequence ID" value="UQS22028.1"/>
    <property type="molecule type" value="Genomic_DNA"/>
</dbReference>
<evidence type="ECO:0000256" key="1">
    <source>
        <dbReference type="SAM" id="SignalP"/>
    </source>
</evidence>
<accession>A0ABY4NQF1</accession>
<sequence length="249" mass="26758">MFRRVALVVVAAVLAPLVPGNAAAAEELRPDLGMARLSDLKVATTASGQRQLRFSTTIVNVGRGPFEIVARRAALGAPFRVEQQIPRADGTRAPVAVPAGLVYGGDGHDHWHVRDLETYHLVRLDDGGTVGVAAKAGFCFYDTNAYRRSIPGSPRSKVYPEAGCGKRDSLVVTMGLSVGWGDRYAWTLPDQYIDITGLDDGRYRLFATADAQGVFVESNRGNNTTWVDLAVTNHRTGTSMKVLGYGPAA</sequence>
<evidence type="ECO:0000313" key="3">
    <source>
        <dbReference type="Proteomes" id="UP000830158"/>
    </source>
</evidence>
<evidence type="ECO:0000313" key="2">
    <source>
        <dbReference type="EMBL" id="UQS22028.1"/>
    </source>
</evidence>
<dbReference type="Pfam" id="PF01186">
    <property type="entry name" value="Lysyl_oxidase"/>
    <property type="match status" value="1"/>
</dbReference>
<organism evidence="2 3">
    <name type="scientific">Amycolatopsis thermalba</name>
    <dbReference type="NCBI Taxonomy" id="944492"/>
    <lineage>
        <taxon>Bacteria</taxon>
        <taxon>Bacillati</taxon>
        <taxon>Actinomycetota</taxon>
        <taxon>Actinomycetes</taxon>
        <taxon>Pseudonocardiales</taxon>
        <taxon>Pseudonocardiaceae</taxon>
        <taxon>Amycolatopsis</taxon>
    </lineage>
</organism>
<dbReference type="Proteomes" id="UP000830158">
    <property type="component" value="Chromosome"/>
</dbReference>
<feature type="chain" id="PRO_5045149925" description="Secreted protein" evidence="1">
    <location>
        <begin position="25"/>
        <end position="249"/>
    </location>
</feature>
<keyword evidence="1" id="KW-0732">Signal</keyword>
<reference evidence="2" key="1">
    <citation type="submission" date="2022-01" db="EMBL/GenBank/DDBJ databases">
        <title>PSI-footprinting approach for the identification of protein synthesis inhibitor producers.</title>
        <authorList>
            <person name="Handel F."/>
            <person name="Kulik A."/>
            <person name="Wex K.W."/>
            <person name="Berscheid A."/>
            <person name="Saur J.S."/>
            <person name="Winkler A."/>
            <person name="Wibberg D."/>
            <person name="Kalinowski J."/>
            <person name="Broetz-Oesterhelt H."/>
            <person name="Mast Y."/>
        </authorList>
    </citation>
    <scope>NUCLEOTIDE SEQUENCE</scope>
    <source>
        <strain evidence="2">KNN 49.3e</strain>
    </source>
</reference>
<evidence type="ECO:0008006" key="4">
    <source>
        <dbReference type="Google" id="ProtNLM"/>
    </source>
</evidence>
<dbReference type="RefSeq" id="WP_116114637.1">
    <property type="nucleotide sequence ID" value="NZ_CP091196.1"/>
</dbReference>
<keyword evidence="3" id="KW-1185">Reference proteome</keyword>
<proteinExistence type="predicted"/>
<name>A0ABY4NQF1_9PSEU</name>
<feature type="signal peptide" evidence="1">
    <location>
        <begin position="1"/>
        <end position="24"/>
    </location>
</feature>
<dbReference type="InterPro" id="IPR001695">
    <property type="entry name" value="Lysyl_oxidase"/>
</dbReference>